<reference evidence="1 2" key="1">
    <citation type="submission" date="2016-10" db="EMBL/GenBank/DDBJ databases">
        <authorList>
            <person name="de Groot N.N."/>
        </authorList>
    </citation>
    <scope>NUCLEOTIDE SEQUENCE [LARGE SCALE GENOMIC DNA]</scope>
    <source>
        <strain evidence="1 2">DSM 29433</strain>
    </source>
</reference>
<proteinExistence type="predicted"/>
<evidence type="ECO:0000313" key="2">
    <source>
        <dbReference type="Proteomes" id="UP000198926"/>
    </source>
</evidence>
<dbReference type="Proteomes" id="UP000198926">
    <property type="component" value="Unassembled WGS sequence"/>
</dbReference>
<protein>
    <submittedName>
        <fullName evidence="1">Uncharacterized protein</fullName>
    </submittedName>
</protein>
<dbReference type="EMBL" id="FOZM01000001">
    <property type="protein sequence ID" value="SFS01107.1"/>
    <property type="molecule type" value="Genomic_DNA"/>
</dbReference>
<keyword evidence="2" id="KW-1185">Reference proteome</keyword>
<sequence>MRPAIIILPLAFLAACATPREQCINQVTRDSRVLSALIAETEGNLARGYALETRQEVRTVSDTCRGRNPDGTVFLFSCEETETVNRTVPVAIDLNAEQAKLTSLRERLATERRAADAAVAQCIAANPE</sequence>
<accession>A0A1I6LCG2</accession>
<name>A0A1I6LCG2_9RHOB</name>
<gene>
    <name evidence="1" type="ORF">SAMN05444714_0384</name>
</gene>
<dbReference type="RefSeq" id="WP_090203288.1">
    <property type="nucleotide sequence ID" value="NZ_FOZM01000001.1"/>
</dbReference>
<organism evidence="1 2">
    <name type="scientific">Yoonia litorea</name>
    <dbReference type="NCBI Taxonomy" id="1123755"/>
    <lineage>
        <taxon>Bacteria</taxon>
        <taxon>Pseudomonadati</taxon>
        <taxon>Pseudomonadota</taxon>
        <taxon>Alphaproteobacteria</taxon>
        <taxon>Rhodobacterales</taxon>
        <taxon>Paracoccaceae</taxon>
        <taxon>Yoonia</taxon>
    </lineage>
</organism>
<evidence type="ECO:0000313" key="1">
    <source>
        <dbReference type="EMBL" id="SFS01107.1"/>
    </source>
</evidence>
<dbReference type="AlphaFoldDB" id="A0A1I6LCG2"/>
<dbReference type="STRING" id="1123755.SAMN05444714_0384"/>
<dbReference type="PROSITE" id="PS51257">
    <property type="entry name" value="PROKAR_LIPOPROTEIN"/>
    <property type="match status" value="1"/>
</dbReference>
<dbReference type="OrthoDB" id="7875456at2"/>